<keyword evidence="10" id="KW-1185">Reference proteome</keyword>
<keyword evidence="2" id="KW-0862">Zinc</keyword>
<keyword evidence="4" id="KW-0238">DNA-binding</keyword>
<sequence>MNTRRWTPKTRTGCLTCKARRVKCDEARPSCARCIWGGRKCAGYSSIFRSNKTAVPVSASSEELLMAHRSPDCQMSPTMSLTTDSFESRPPNHQKNRRSFTYFIDRTSLELSGPLDADFWGSYVLSLSSSSTAVYHALIALGAMHEELRSNTHVLPNTPFALQHYLTSVRTLNEHLSISSSISASLLEEILVACTLFICAEVLLCDYSKALMHLNGGLQAIYYHGVDAGHQTRLKEVFIRLDSQALGYAGGRPSQWNPAIAAPSAQGEPIGNIIGSELRIDGLLRALQQARAALQHHLRAAQHFLRENARQYKYHLDTPTEVLQERDQQLCFLDLWKANVYDILIHSPISRHESYAATSLAHLLMAYIAYRIRLLVCLEPLETAYGAYVFHFNDILRAAERLHACDPCIPFTLESTTVEHLYFTVLKCRNRNIRHRALQLLREAGRQGVWYGPAMASIGCTVIEFEEGGPPSTESSFNTKAREGPAQNSPVDLDPSAIPESRMVHGTSIEWDQTRRRIDITCSRWAVDRWVFEEAVASY</sequence>
<accession>A0A6A6EUW4</accession>
<evidence type="ECO:0000313" key="9">
    <source>
        <dbReference type="EMBL" id="KAF2195071.1"/>
    </source>
</evidence>
<evidence type="ECO:0000256" key="7">
    <source>
        <dbReference type="SAM" id="MobiDB-lite"/>
    </source>
</evidence>
<feature type="domain" description="Zn(2)-C6 fungal-type" evidence="8">
    <location>
        <begin position="13"/>
        <end position="41"/>
    </location>
</feature>
<keyword evidence="3" id="KW-0805">Transcription regulation</keyword>
<evidence type="ECO:0000313" key="10">
    <source>
        <dbReference type="Proteomes" id="UP000800200"/>
    </source>
</evidence>
<dbReference type="EMBL" id="ML994610">
    <property type="protein sequence ID" value="KAF2195071.1"/>
    <property type="molecule type" value="Genomic_DNA"/>
</dbReference>
<dbReference type="CDD" id="cd00067">
    <property type="entry name" value="GAL4"/>
    <property type="match status" value="1"/>
</dbReference>
<dbReference type="PANTHER" id="PTHR36206">
    <property type="entry name" value="ASPERCRYPTIN BIOSYNTHESIS CLUSTER-SPECIFIC TRANSCRIPTION REGULATOR ATNN-RELATED"/>
    <property type="match status" value="1"/>
</dbReference>
<dbReference type="Pfam" id="PF11951">
    <property type="entry name" value="Fungal_trans_2"/>
    <property type="match status" value="1"/>
</dbReference>
<dbReference type="InterPro" id="IPR021858">
    <property type="entry name" value="Fun_TF"/>
</dbReference>
<dbReference type="PROSITE" id="PS00463">
    <property type="entry name" value="ZN2_CY6_FUNGAL_1"/>
    <property type="match status" value="1"/>
</dbReference>
<dbReference type="OrthoDB" id="3598904at2759"/>
<gene>
    <name evidence="9" type="ORF">K469DRAFT_615320</name>
</gene>
<evidence type="ECO:0000256" key="4">
    <source>
        <dbReference type="ARBA" id="ARBA00023125"/>
    </source>
</evidence>
<dbReference type="Proteomes" id="UP000800200">
    <property type="component" value="Unassembled WGS sequence"/>
</dbReference>
<dbReference type="PANTHER" id="PTHR36206:SF12">
    <property type="entry name" value="ASPERCRYPTIN BIOSYNTHESIS CLUSTER-SPECIFIC TRANSCRIPTION REGULATOR ATNN-RELATED"/>
    <property type="match status" value="1"/>
</dbReference>
<dbReference type="SUPFAM" id="SSF57701">
    <property type="entry name" value="Zn2/Cys6 DNA-binding domain"/>
    <property type="match status" value="1"/>
</dbReference>
<keyword evidence="6" id="KW-0539">Nucleus</keyword>
<dbReference type="InterPro" id="IPR036864">
    <property type="entry name" value="Zn2-C6_fun-type_DNA-bd_sf"/>
</dbReference>
<keyword evidence="5" id="KW-0804">Transcription</keyword>
<evidence type="ECO:0000256" key="5">
    <source>
        <dbReference type="ARBA" id="ARBA00023163"/>
    </source>
</evidence>
<dbReference type="GO" id="GO:0008270">
    <property type="term" value="F:zinc ion binding"/>
    <property type="evidence" value="ECO:0007669"/>
    <property type="project" value="InterPro"/>
</dbReference>
<dbReference type="GO" id="GO:0000981">
    <property type="term" value="F:DNA-binding transcription factor activity, RNA polymerase II-specific"/>
    <property type="evidence" value="ECO:0007669"/>
    <property type="project" value="InterPro"/>
</dbReference>
<dbReference type="InterPro" id="IPR001138">
    <property type="entry name" value="Zn2Cys6_DnaBD"/>
</dbReference>
<dbReference type="AlphaFoldDB" id="A0A6A6EUW4"/>
<evidence type="ECO:0000256" key="2">
    <source>
        <dbReference type="ARBA" id="ARBA00022833"/>
    </source>
</evidence>
<dbReference type="PROSITE" id="PS50048">
    <property type="entry name" value="ZN2_CY6_FUNGAL_2"/>
    <property type="match status" value="1"/>
</dbReference>
<name>A0A6A6EUW4_9PEZI</name>
<dbReference type="Pfam" id="PF00172">
    <property type="entry name" value="Zn_clus"/>
    <property type="match status" value="1"/>
</dbReference>
<feature type="region of interest" description="Disordered" evidence="7">
    <location>
        <begin position="468"/>
        <end position="499"/>
    </location>
</feature>
<reference evidence="9" key="1">
    <citation type="journal article" date="2020" name="Stud. Mycol.">
        <title>101 Dothideomycetes genomes: a test case for predicting lifestyles and emergence of pathogens.</title>
        <authorList>
            <person name="Haridas S."/>
            <person name="Albert R."/>
            <person name="Binder M."/>
            <person name="Bloem J."/>
            <person name="Labutti K."/>
            <person name="Salamov A."/>
            <person name="Andreopoulos B."/>
            <person name="Baker S."/>
            <person name="Barry K."/>
            <person name="Bills G."/>
            <person name="Bluhm B."/>
            <person name="Cannon C."/>
            <person name="Castanera R."/>
            <person name="Culley D."/>
            <person name="Daum C."/>
            <person name="Ezra D."/>
            <person name="Gonzalez J."/>
            <person name="Henrissat B."/>
            <person name="Kuo A."/>
            <person name="Liang C."/>
            <person name="Lipzen A."/>
            <person name="Lutzoni F."/>
            <person name="Magnuson J."/>
            <person name="Mondo S."/>
            <person name="Nolan M."/>
            <person name="Ohm R."/>
            <person name="Pangilinan J."/>
            <person name="Park H.-J."/>
            <person name="Ramirez L."/>
            <person name="Alfaro M."/>
            <person name="Sun H."/>
            <person name="Tritt A."/>
            <person name="Yoshinaga Y."/>
            <person name="Zwiers L.-H."/>
            <person name="Turgeon B."/>
            <person name="Goodwin S."/>
            <person name="Spatafora J."/>
            <person name="Crous P."/>
            <person name="Grigoriev I."/>
        </authorList>
    </citation>
    <scope>NUCLEOTIDE SEQUENCE</scope>
    <source>
        <strain evidence="9">CBS 207.26</strain>
    </source>
</reference>
<keyword evidence="1" id="KW-0479">Metal-binding</keyword>
<evidence type="ECO:0000256" key="6">
    <source>
        <dbReference type="ARBA" id="ARBA00023242"/>
    </source>
</evidence>
<dbReference type="InterPro" id="IPR052360">
    <property type="entry name" value="Transcr_Regulatory_Proteins"/>
</dbReference>
<protein>
    <recommendedName>
        <fullName evidence="8">Zn(2)-C6 fungal-type domain-containing protein</fullName>
    </recommendedName>
</protein>
<evidence type="ECO:0000256" key="1">
    <source>
        <dbReference type="ARBA" id="ARBA00022723"/>
    </source>
</evidence>
<evidence type="ECO:0000256" key="3">
    <source>
        <dbReference type="ARBA" id="ARBA00023015"/>
    </source>
</evidence>
<evidence type="ECO:0000259" key="8">
    <source>
        <dbReference type="PROSITE" id="PS50048"/>
    </source>
</evidence>
<dbReference type="SMART" id="SM00066">
    <property type="entry name" value="GAL4"/>
    <property type="match status" value="1"/>
</dbReference>
<proteinExistence type="predicted"/>
<dbReference type="Gene3D" id="4.10.240.10">
    <property type="entry name" value="Zn(2)-C6 fungal-type DNA-binding domain"/>
    <property type="match status" value="1"/>
</dbReference>
<organism evidence="9 10">
    <name type="scientific">Zopfia rhizophila CBS 207.26</name>
    <dbReference type="NCBI Taxonomy" id="1314779"/>
    <lineage>
        <taxon>Eukaryota</taxon>
        <taxon>Fungi</taxon>
        <taxon>Dikarya</taxon>
        <taxon>Ascomycota</taxon>
        <taxon>Pezizomycotina</taxon>
        <taxon>Dothideomycetes</taxon>
        <taxon>Dothideomycetes incertae sedis</taxon>
        <taxon>Zopfiaceae</taxon>
        <taxon>Zopfia</taxon>
    </lineage>
</organism>
<dbReference type="GO" id="GO:0003677">
    <property type="term" value="F:DNA binding"/>
    <property type="evidence" value="ECO:0007669"/>
    <property type="project" value="UniProtKB-KW"/>
</dbReference>